<sequence length="38" mass="4741">EELKKFTNVYTDYEHINFWSTTPREILIKYINQMSFIQ</sequence>
<comment type="caution">
    <text evidence="1">The sequence shown here is derived from an EMBL/GenBank/DDBJ whole genome shotgun (WGS) entry which is preliminary data.</text>
</comment>
<evidence type="ECO:0000313" key="1">
    <source>
        <dbReference type="EMBL" id="MCR6679969.1"/>
    </source>
</evidence>
<dbReference type="EMBL" id="JANPXH010002071">
    <property type="protein sequence ID" value="MCR6679969.1"/>
    <property type="molecule type" value="Genomic_DNA"/>
</dbReference>
<organism evidence="1 2">
    <name type="scientific">Escherichia marmotae</name>
    <dbReference type="NCBI Taxonomy" id="1499973"/>
    <lineage>
        <taxon>Bacteria</taxon>
        <taxon>Pseudomonadati</taxon>
        <taxon>Pseudomonadota</taxon>
        <taxon>Gammaproteobacteria</taxon>
        <taxon>Enterobacterales</taxon>
        <taxon>Enterobacteriaceae</taxon>
        <taxon>Escherichia</taxon>
    </lineage>
</organism>
<evidence type="ECO:0000313" key="2">
    <source>
        <dbReference type="Proteomes" id="UP001206878"/>
    </source>
</evidence>
<name>A0AAW5N2C5_9ESCH</name>
<reference evidence="1" key="1">
    <citation type="submission" date="2022-07" db="EMBL/GenBank/DDBJ databases">
        <title>Diversity of ethanolamine utilization by human commensal Escherichia coli.</title>
        <authorList>
            <person name="Jubelin G."/>
        </authorList>
    </citation>
    <scope>NUCLEOTIDE SEQUENCE</scope>
    <source>
        <strain evidence="1">S1</strain>
    </source>
</reference>
<proteinExistence type="predicted"/>
<accession>A0AAW5N2C5</accession>
<feature type="non-terminal residue" evidence="1">
    <location>
        <position position="1"/>
    </location>
</feature>
<gene>
    <name evidence="1" type="ORF">NVV43_31985</name>
</gene>
<dbReference type="AlphaFoldDB" id="A0AAW5N2C5"/>
<protein>
    <submittedName>
        <fullName evidence="1">NTPase</fullName>
    </submittedName>
</protein>
<dbReference type="Proteomes" id="UP001206878">
    <property type="component" value="Unassembled WGS sequence"/>
</dbReference>